<keyword evidence="2" id="KW-1185">Reference proteome</keyword>
<name>A0A9D4YWE9_CHLVU</name>
<organism evidence="1 2">
    <name type="scientific">Chlorella vulgaris</name>
    <name type="common">Green alga</name>
    <dbReference type="NCBI Taxonomy" id="3077"/>
    <lineage>
        <taxon>Eukaryota</taxon>
        <taxon>Viridiplantae</taxon>
        <taxon>Chlorophyta</taxon>
        <taxon>core chlorophytes</taxon>
        <taxon>Trebouxiophyceae</taxon>
        <taxon>Chlorellales</taxon>
        <taxon>Chlorellaceae</taxon>
        <taxon>Chlorella clade</taxon>
        <taxon>Chlorella</taxon>
    </lineage>
</organism>
<evidence type="ECO:0000313" key="2">
    <source>
        <dbReference type="Proteomes" id="UP001055712"/>
    </source>
</evidence>
<dbReference type="Proteomes" id="UP001055712">
    <property type="component" value="Unassembled WGS sequence"/>
</dbReference>
<protein>
    <submittedName>
        <fullName evidence="1">Uncharacterized protein</fullName>
    </submittedName>
</protein>
<sequence>MDYLDDLMLLPSNGSASLRDPCLHGDLSIMYEHDVDGLLDMYERDEYSLDDPPVELPAPYSSVALSAFLCLDAQHATQAGALHTSTPHTPAITAPVCPSTATAQMPFTSINVAPAASCYAEPDAAHFITASAVSPPAAPSTTMDCTAKHASKDGPGVGTPCKLADQEVASAPTKIAKKCDKKPSKPVKAIVHSGKPVRKACPAACARLTDTTTGRKPGHRSFPWGAVWVKALVMKMRCAGASNTAIAAALTQQAGISISYSIVSRRFPQKEAASQGQTK</sequence>
<accession>A0A9D4YWE9</accession>
<dbReference type="EMBL" id="SIDB01000007">
    <property type="protein sequence ID" value="KAI3430241.1"/>
    <property type="molecule type" value="Genomic_DNA"/>
</dbReference>
<comment type="caution">
    <text evidence="1">The sequence shown here is derived from an EMBL/GenBank/DDBJ whole genome shotgun (WGS) entry which is preliminary data.</text>
</comment>
<reference evidence="1" key="2">
    <citation type="submission" date="2020-11" db="EMBL/GenBank/DDBJ databases">
        <authorList>
            <person name="Cecchin M."/>
            <person name="Marcolungo L."/>
            <person name="Rossato M."/>
            <person name="Girolomoni L."/>
            <person name="Cosentino E."/>
            <person name="Cuine S."/>
            <person name="Li-Beisson Y."/>
            <person name="Delledonne M."/>
            <person name="Ballottari M."/>
        </authorList>
    </citation>
    <scope>NUCLEOTIDE SEQUENCE</scope>
    <source>
        <strain evidence="1">211/11P</strain>
        <tissue evidence="1">Whole cell</tissue>
    </source>
</reference>
<proteinExistence type="predicted"/>
<dbReference type="AlphaFoldDB" id="A0A9D4YWE9"/>
<evidence type="ECO:0000313" key="1">
    <source>
        <dbReference type="EMBL" id="KAI3430241.1"/>
    </source>
</evidence>
<gene>
    <name evidence="1" type="ORF">D9Q98_004837</name>
</gene>
<reference evidence="1" key="1">
    <citation type="journal article" date="2019" name="Plant J.">
        <title>Chlorella vulgaris genome assembly and annotation reveals the molecular basis for metabolic acclimation to high light conditions.</title>
        <authorList>
            <person name="Cecchin M."/>
            <person name="Marcolungo L."/>
            <person name="Rossato M."/>
            <person name="Girolomoni L."/>
            <person name="Cosentino E."/>
            <person name="Cuine S."/>
            <person name="Li-Beisson Y."/>
            <person name="Delledonne M."/>
            <person name="Ballottari M."/>
        </authorList>
    </citation>
    <scope>NUCLEOTIDE SEQUENCE</scope>
    <source>
        <strain evidence="1">211/11P</strain>
    </source>
</reference>